<accession>A0A6A6DUD1</accession>
<feature type="transmembrane region" description="Helical" evidence="1">
    <location>
        <begin position="26"/>
        <end position="42"/>
    </location>
</feature>
<proteinExistence type="predicted"/>
<keyword evidence="3" id="KW-1185">Reference proteome</keyword>
<organism evidence="2 3">
    <name type="scientific">Zopfia rhizophila CBS 207.26</name>
    <dbReference type="NCBI Taxonomy" id="1314779"/>
    <lineage>
        <taxon>Eukaryota</taxon>
        <taxon>Fungi</taxon>
        <taxon>Dikarya</taxon>
        <taxon>Ascomycota</taxon>
        <taxon>Pezizomycotina</taxon>
        <taxon>Dothideomycetes</taxon>
        <taxon>Dothideomycetes incertae sedis</taxon>
        <taxon>Zopfiaceae</taxon>
        <taxon>Zopfia</taxon>
    </lineage>
</organism>
<keyword evidence="1" id="KW-0472">Membrane</keyword>
<protein>
    <submittedName>
        <fullName evidence="2">Uncharacterized protein</fullName>
    </submittedName>
</protein>
<evidence type="ECO:0000256" key="1">
    <source>
        <dbReference type="SAM" id="Phobius"/>
    </source>
</evidence>
<reference evidence="2" key="1">
    <citation type="journal article" date="2020" name="Stud. Mycol.">
        <title>101 Dothideomycetes genomes: a test case for predicting lifestyles and emergence of pathogens.</title>
        <authorList>
            <person name="Haridas S."/>
            <person name="Albert R."/>
            <person name="Binder M."/>
            <person name="Bloem J."/>
            <person name="Labutti K."/>
            <person name="Salamov A."/>
            <person name="Andreopoulos B."/>
            <person name="Baker S."/>
            <person name="Barry K."/>
            <person name="Bills G."/>
            <person name="Bluhm B."/>
            <person name="Cannon C."/>
            <person name="Castanera R."/>
            <person name="Culley D."/>
            <person name="Daum C."/>
            <person name="Ezra D."/>
            <person name="Gonzalez J."/>
            <person name="Henrissat B."/>
            <person name="Kuo A."/>
            <person name="Liang C."/>
            <person name="Lipzen A."/>
            <person name="Lutzoni F."/>
            <person name="Magnuson J."/>
            <person name="Mondo S."/>
            <person name="Nolan M."/>
            <person name="Ohm R."/>
            <person name="Pangilinan J."/>
            <person name="Park H.-J."/>
            <person name="Ramirez L."/>
            <person name="Alfaro M."/>
            <person name="Sun H."/>
            <person name="Tritt A."/>
            <person name="Yoshinaga Y."/>
            <person name="Zwiers L.-H."/>
            <person name="Turgeon B."/>
            <person name="Goodwin S."/>
            <person name="Spatafora J."/>
            <person name="Crous P."/>
            <person name="Grigoriev I."/>
        </authorList>
    </citation>
    <scope>NUCLEOTIDE SEQUENCE</scope>
    <source>
        <strain evidence="2">CBS 207.26</strain>
    </source>
</reference>
<dbReference type="AlphaFoldDB" id="A0A6A6DUD1"/>
<dbReference type="EMBL" id="ML994647">
    <property type="protein sequence ID" value="KAF2182653.1"/>
    <property type="molecule type" value="Genomic_DNA"/>
</dbReference>
<name>A0A6A6DUD1_9PEZI</name>
<sequence length="79" mass="8782">MEPSFVSMDGKTFCVKSAASWLNWHISYQFGLIFPIFLTIPVPQSIICRTTGRLAVSLAVGICVAGFEALHHIKAQRWS</sequence>
<gene>
    <name evidence="2" type="ORF">K469DRAFT_227082</name>
</gene>
<evidence type="ECO:0000313" key="3">
    <source>
        <dbReference type="Proteomes" id="UP000800200"/>
    </source>
</evidence>
<evidence type="ECO:0000313" key="2">
    <source>
        <dbReference type="EMBL" id="KAF2182653.1"/>
    </source>
</evidence>
<dbReference type="Proteomes" id="UP000800200">
    <property type="component" value="Unassembled WGS sequence"/>
</dbReference>
<feature type="transmembrane region" description="Helical" evidence="1">
    <location>
        <begin position="54"/>
        <end position="73"/>
    </location>
</feature>
<keyword evidence="1" id="KW-1133">Transmembrane helix</keyword>
<keyword evidence="1" id="KW-0812">Transmembrane</keyword>